<feature type="binding site" evidence="10">
    <location>
        <begin position="197"/>
        <end position="198"/>
    </location>
    <ligand>
        <name>substrate</name>
    </ligand>
</feature>
<dbReference type="PANTHER" id="PTHR11749">
    <property type="entry name" value="RIBULOSE-5-PHOSPHATE-3-EPIMERASE"/>
    <property type="match status" value="1"/>
</dbReference>
<dbReference type="CDD" id="cd00429">
    <property type="entry name" value="RPE"/>
    <property type="match status" value="1"/>
</dbReference>
<comment type="cofactor">
    <cofactor evidence="2">
        <name>Mn(2+)</name>
        <dbReference type="ChEBI" id="CHEBI:29035"/>
    </cofactor>
</comment>
<comment type="caution">
    <text evidence="12">The sequence shown here is derived from an EMBL/GenBank/DDBJ whole genome shotgun (WGS) entry which is preliminary data.</text>
</comment>
<dbReference type="PIRSF" id="PIRSF001461">
    <property type="entry name" value="RPE"/>
    <property type="match status" value="1"/>
</dbReference>
<evidence type="ECO:0000256" key="2">
    <source>
        <dbReference type="ARBA" id="ARBA00001936"/>
    </source>
</evidence>
<dbReference type="PROSITE" id="PS01085">
    <property type="entry name" value="RIBUL_P_3_EPIMER_1"/>
    <property type="match status" value="1"/>
</dbReference>
<sequence>MKQLIAPSLLAADFMNLQRDVEMINQSEADWLHLDIMDGVFVPNISFGFPVLKGLKKICRKPMDVHLMIVEPHKFIREVAETGAYLMNVHYEACTHLHRTIAGIHEAGMKAGVTLNPHSPVSLLEDIVQDVDVVMLMSVNPGYGGQTFIEHTVEKTRQLREMIDRKGLNTLIEIDGGVNLETGKRLLEAGADVLVAGSFVFKAPDPNAIIKELKMLNS</sequence>
<feature type="binding site" evidence="10">
    <location>
        <position position="175"/>
    </location>
    <ligand>
        <name>a divalent metal cation</name>
        <dbReference type="ChEBI" id="CHEBI:60240"/>
    </ligand>
</feature>
<dbReference type="EMBL" id="JAKZMM010000026">
    <property type="protein sequence ID" value="MCJ2381101.1"/>
    <property type="molecule type" value="Genomic_DNA"/>
</dbReference>
<feature type="binding site" evidence="10">
    <location>
        <begin position="142"/>
        <end position="145"/>
    </location>
    <ligand>
        <name>substrate</name>
    </ligand>
</feature>
<dbReference type="InterPro" id="IPR026019">
    <property type="entry name" value="Ribul_P_3_epim"/>
</dbReference>
<evidence type="ECO:0000256" key="7">
    <source>
        <dbReference type="ARBA" id="ARBA00013188"/>
    </source>
</evidence>
<evidence type="ECO:0000313" key="13">
    <source>
        <dbReference type="Proteomes" id="UP001165444"/>
    </source>
</evidence>
<evidence type="ECO:0000256" key="8">
    <source>
        <dbReference type="ARBA" id="ARBA00022723"/>
    </source>
</evidence>
<comment type="cofactor">
    <cofactor evidence="10">
        <name>a divalent metal cation</name>
        <dbReference type="ChEBI" id="CHEBI:60240"/>
    </cofactor>
    <text evidence="10">Binds 1 divalent metal cation per subunit.</text>
</comment>
<accession>A0ABT0C287</accession>
<organism evidence="12 13">
    <name type="scientific">Parabacteroides faecalis</name>
    <dbReference type="NCBI Taxonomy" id="2924040"/>
    <lineage>
        <taxon>Bacteria</taxon>
        <taxon>Pseudomonadati</taxon>
        <taxon>Bacteroidota</taxon>
        <taxon>Bacteroidia</taxon>
        <taxon>Bacteroidales</taxon>
        <taxon>Tannerellaceae</taxon>
        <taxon>Parabacteroides</taxon>
    </lineage>
</organism>
<reference evidence="12 13" key="1">
    <citation type="submission" date="2022-03" db="EMBL/GenBank/DDBJ databases">
        <title>Parabacteroides sp. nov. isolated from swine feces.</title>
        <authorList>
            <person name="Bak J.E."/>
        </authorList>
    </citation>
    <scope>NUCLEOTIDE SEQUENCE [LARGE SCALE GENOMIC DNA]</scope>
    <source>
        <strain evidence="12 13">AGMB00274</strain>
    </source>
</reference>
<keyword evidence="10 11" id="KW-0119">Carbohydrate metabolism</keyword>
<keyword evidence="13" id="KW-1185">Reference proteome</keyword>
<comment type="pathway">
    <text evidence="10">Carbohydrate degradation.</text>
</comment>
<evidence type="ECO:0000256" key="1">
    <source>
        <dbReference type="ARBA" id="ARBA00001782"/>
    </source>
</evidence>
<evidence type="ECO:0000256" key="3">
    <source>
        <dbReference type="ARBA" id="ARBA00001941"/>
    </source>
</evidence>
<evidence type="ECO:0000256" key="5">
    <source>
        <dbReference type="ARBA" id="ARBA00001954"/>
    </source>
</evidence>
<evidence type="ECO:0000256" key="9">
    <source>
        <dbReference type="ARBA" id="ARBA00023235"/>
    </source>
</evidence>
<comment type="cofactor">
    <cofactor evidence="4">
        <name>Zn(2+)</name>
        <dbReference type="ChEBI" id="CHEBI:29105"/>
    </cofactor>
</comment>
<feature type="binding site" evidence="10">
    <location>
        <position position="66"/>
    </location>
    <ligand>
        <name>substrate</name>
    </ligand>
</feature>
<comment type="function">
    <text evidence="10">Catalyzes the reversible epimerization of D-ribulose 5-phosphate to D-xylulose 5-phosphate.</text>
</comment>
<comment type="cofactor">
    <cofactor evidence="5">
        <name>Fe(2+)</name>
        <dbReference type="ChEBI" id="CHEBI:29033"/>
    </cofactor>
</comment>
<feature type="active site" description="Proton donor" evidence="10">
    <location>
        <position position="175"/>
    </location>
</feature>
<comment type="catalytic activity">
    <reaction evidence="1 10 11">
        <text>D-ribulose 5-phosphate = D-xylulose 5-phosphate</text>
        <dbReference type="Rhea" id="RHEA:13677"/>
        <dbReference type="ChEBI" id="CHEBI:57737"/>
        <dbReference type="ChEBI" id="CHEBI:58121"/>
        <dbReference type="EC" id="5.1.3.1"/>
    </reaction>
</comment>
<dbReference type="SUPFAM" id="SSF51366">
    <property type="entry name" value="Ribulose-phoshate binding barrel"/>
    <property type="match status" value="1"/>
</dbReference>
<gene>
    <name evidence="10 12" type="primary">rpe</name>
    <name evidence="12" type="ORF">MUN53_10825</name>
</gene>
<name>A0ABT0C287_9BACT</name>
<feature type="active site" description="Proton acceptor" evidence="10">
    <location>
        <position position="35"/>
    </location>
</feature>
<evidence type="ECO:0000256" key="4">
    <source>
        <dbReference type="ARBA" id="ARBA00001947"/>
    </source>
</evidence>
<dbReference type="Gene3D" id="3.20.20.70">
    <property type="entry name" value="Aldolase class I"/>
    <property type="match status" value="1"/>
</dbReference>
<dbReference type="NCBIfam" id="NF004076">
    <property type="entry name" value="PRK05581.1-4"/>
    <property type="match status" value="1"/>
</dbReference>
<dbReference type="HAMAP" id="MF_02227">
    <property type="entry name" value="RPE"/>
    <property type="match status" value="1"/>
</dbReference>
<evidence type="ECO:0000313" key="12">
    <source>
        <dbReference type="EMBL" id="MCJ2381101.1"/>
    </source>
</evidence>
<protein>
    <recommendedName>
        <fullName evidence="7 10">Ribulose-phosphate 3-epimerase</fullName>
        <ecNumber evidence="7 10">5.1.3.1</ecNumber>
    </recommendedName>
</protein>
<dbReference type="NCBIfam" id="TIGR01163">
    <property type="entry name" value="rpe"/>
    <property type="match status" value="1"/>
</dbReference>
<evidence type="ECO:0000256" key="10">
    <source>
        <dbReference type="HAMAP-Rule" id="MF_02227"/>
    </source>
</evidence>
<dbReference type="RefSeq" id="WP_022456303.1">
    <property type="nucleotide sequence ID" value="NZ_JAKZMM010000026.1"/>
</dbReference>
<evidence type="ECO:0000256" key="6">
    <source>
        <dbReference type="ARBA" id="ARBA00009541"/>
    </source>
</evidence>
<dbReference type="InterPro" id="IPR011060">
    <property type="entry name" value="RibuloseP-bd_barrel"/>
</dbReference>
<comment type="cofactor">
    <cofactor evidence="3">
        <name>Co(2+)</name>
        <dbReference type="ChEBI" id="CHEBI:48828"/>
    </cofactor>
</comment>
<evidence type="ECO:0000256" key="11">
    <source>
        <dbReference type="PIRNR" id="PIRNR001461"/>
    </source>
</evidence>
<dbReference type="GO" id="GO:0004750">
    <property type="term" value="F:D-ribulose-phosphate 3-epimerase activity"/>
    <property type="evidence" value="ECO:0007669"/>
    <property type="project" value="UniProtKB-EC"/>
</dbReference>
<feature type="binding site" evidence="10">
    <location>
        <position position="33"/>
    </location>
    <ligand>
        <name>a divalent metal cation</name>
        <dbReference type="ChEBI" id="CHEBI:60240"/>
    </ligand>
</feature>
<dbReference type="InterPro" id="IPR013785">
    <property type="entry name" value="Aldolase_TIM"/>
</dbReference>
<dbReference type="Proteomes" id="UP001165444">
    <property type="component" value="Unassembled WGS sequence"/>
</dbReference>
<keyword evidence="9 10" id="KW-0413">Isomerase</keyword>
<feature type="binding site" evidence="10">
    <location>
        <position position="8"/>
    </location>
    <ligand>
        <name>substrate</name>
    </ligand>
</feature>
<feature type="binding site" evidence="10">
    <location>
        <position position="35"/>
    </location>
    <ligand>
        <name>a divalent metal cation</name>
        <dbReference type="ChEBI" id="CHEBI:60240"/>
    </ligand>
</feature>
<feature type="binding site" evidence="10">
    <location>
        <begin position="175"/>
        <end position="177"/>
    </location>
    <ligand>
        <name>substrate</name>
    </ligand>
</feature>
<dbReference type="Pfam" id="PF00834">
    <property type="entry name" value="Ribul_P_3_epim"/>
    <property type="match status" value="1"/>
</dbReference>
<proteinExistence type="inferred from homology"/>
<keyword evidence="8 10" id="KW-0479">Metal-binding</keyword>
<comment type="similarity">
    <text evidence="6 10 11">Belongs to the ribulose-phosphate 3-epimerase family.</text>
</comment>
<dbReference type="InterPro" id="IPR000056">
    <property type="entry name" value="Ribul_P_3_epim-like"/>
</dbReference>
<feature type="binding site" evidence="10">
    <location>
        <position position="66"/>
    </location>
    <ligand>
        <name>a divalent metal cation</name>
        <dbReference type="ChEBI" id="CHEBI:60240"/>
    </ligand>
</feature>
<dbReference type="EC" id="5.1.3.1" evidence="7 10"/>